<name>A0A816ZEC3_9BILA</name>
<dbReference type="Proteomes" id="UP000676336">
    <property type="component" value="Unassembled WGS sequence"/>
</dbReference>
<organism evidence="1 3">
    <name type="scientific">Rotaria magnacalcarata</name>
    <dbReference type="NCBI Taxonomy" id="392030"/>
    <lineage>
        <taxon>Eukaryota</taxon>
        <taxon>Metazoa</taxon>
        <taxon>Spiralia</taxon>
        <taxon>Gnathifera</taxon>
        <taxon>Rotifera</taxon>
        <taxon>Eurotatoria</taxon>
        <taxon>Bdelloidea</taxon>
        <taxon>Philodinida</taxon>
        <taxon>Philodinidae</taxon>
        <taxon>Rotaria</taxon>
    </lineage>
</organism>
<sequence>MNALLINYSLIKTALTYIGQQEGHPEPKANSLHDQMEKFSTYFGLKFGKYLKRIKIDEYFKIFYNGVRVEAKSITDKPLLPRIRKPPSIFVDSLPTASIQEKIYYFYHRQYFDFINSIINSINLRFKQSIFPLLCMVEQFLLKTVNGFAAVDETHTIGLNDIREFFADGVDAEKLQRELTILPDYLSVFSKEKRGFKENYKD</sequence>
<dbReference type="AlphaFoldDB" id="A0A816ZEC3"/>
<accession>A0A816ZEC3</accession>
<evidence type="ECO:0000313" key="3">
    <source>
        <dbReference type="Proteomes" id="UP000663824"/>
    </source>
</evidence>
<dbReference type="EMBL" id="CAJOBI010000041">
    <property type="protein sequence ID" value="CAF3786589.1"/>
    <property type="molecule type" value="Genomic_DNA"/>
</dbReference>
<proteinExistence type="predicted"/>
<gene>
    <name evidence="1" type="ORF">MBJ925_LOCUS34913</name>
    <name evidence="2" type="ORF">SMN809_LOCUS405</name>
</gene>
<comment type="caution">
    <text evidence="1">The sequence shown here is derived from an EMBL/GenBank/DDBJ whole genome shotgun (WGS) entry which is preliminary data.</text>
</comment>
<evidence type="ECO:0000313" key="1">
    <source>
        <dbReference type="EMBL" id="CAF2191741.1"/>
    </source>
</evidence>
<dbReference type="EMBL" id="CAJNRE010019240">
    <property type="protein sequence ID" value="CAF2191741.1"/>
    <property type="molecule type" value="Genomic_DNA"/>
</dbReference>
<protein>
    <submittedName>
        <fullName evidence="1">Uncharacterized protein</fullName>
    </submittedName>
</protein>
<reference evidence="1" key="1">
    <citation type="submission" date="2021-02" db="EMBL/GenBank/DDBJ databases">
        <authorList>
            <person name="Nowell W R."/>
        </authorList>
    </citation>
    <scope>NUCLEOTIDE SEQUENCE</scope>
</reference>
<dbReference type="Proteomes" id="UP000663824">
    <property type="component" value="Unassembled WGS sequence"/>
</dbReference>
<evidence type="ECO:0000313" key="2">
    <source>
        <dbReference type="EMBL" id="CAF3786589.1"/>
    </source>
</evidence>